<proteinExistence type="predicted"/>
<keyword evidence="1" id="KW-0805">Transcription regulation</keyword>
<dbReference type="PROSITE" id="PS50949">
    <property type="entry name" value="HTH_GNTR"/>
    <property type="match status" value="1"/>
</dbReference>
<keyword evidence="2" id="KW-0238">DNA-binding</keyword>
<dbReference type="SUPFAM" id="SSF48008">
    <property type="entry name" value="GntR ligand-binding domain-like"/>
    <property type="match status" value="1"/>
</dbReference>
<dbReference type="PANTHER" id="PTHR43537">
    <property type="entry name" value="TRANSCRIPTIONAL REGULATOR, GNTR FAMILY"/>
    <property type="match status" value="1"/>
</dbReference>
<feature type="domain" description="HTH gntR-type" evidence="5">
    <location>
        <begin position="37"/>
        <end position="104"/>
    </location>
</feature>
<reference evidence="6 7" key="1">
    <citation type="submission" date="2019-09" db="EMBL/GenBank/DDBJ databases">
        <title>NBRP : Genome information of microbial organism related human and environment.</title>
        <authorList>
            <person name="Hattori M."/>
            <person name="Oshima K."/>
            <person name="Inaba H."/>
            <person name="Suda W."/>
            <person name="Sakamoto M."/>
            <person name="Iino T."/>
            <person name="Kitahara M."/>
            <person name="Oshida Y."/>
            <person name="Iida T."/>
            <person name="Kudo T."/>
            <person name="Itoh T."/>
            <person name="Ohkuma M."/>
        </authorList>
    </citation>
    <scope>NUCLEOTIDE SEQUENCE [LARGE SCALE GENOMIC DNA]</scope>
    <source>
        <strain evidence="6 7">Q-1</strain>
    </source>
</reference>
<dbReference type="InterPro" id="IPR011711">
    <property type="entry name" value="GntR_C"/>
</dbReference>
<gene>
    <name evidence="6" type="ORF">JCM17846_23190</name>
</gene>
<sequence>MNGDPKATKSLGRAARKSVPQNPVNMAGTKPNIKEAEDPSERVYRDIAKAVLEQRLQPGTKLGEQLLCEIFNVNRPVIRRALMRLSYETLVEIRPHRGAFVASPTPLDARQIFEARRALEDWVVRICAERIDPNALQSLTQHVAIEQEARLSDDRVRWIRLSGQFHLELAAATGNSRIQRYLEDLIAQTSLIISLYGGAERVACEDNDHSEIVAAIARADADHAISLMRAHLAACEAGLSFEEKGHATDLRAIFPVSGKR</sequence>
<dbReference type="RefSeq" id="WP_081837126.1">
    <property type="nucleotide sequence ID" value="NZ_BKCN01000012.1"/>
</dbReference>
<dbReference type="Proteomes" id="UP000324996">
    <property type="component" value="Unassembled WGS sequence"/>
</dbReference>
<organism evidence="6 7">
    <name type="scientific">Iodidimonas nitroreducens</name>
    <dbReference type="NCBI Taxonomy" id="1236968"/>
    <lineage>
        <taxon>Bacteria</taxon>
        <taxon>Pseudomonadati</taxon>
        <taxon>Pseudomonadota</taxon>
        <taxon>Alphaproteobacteria</taxon>
        <taxon>Iodidimonadales</taxon>
        <taxon>Iodidimonadaceae</taxon>
        <taxon>Iodidimonas</taxon>
    </lineage>
</organism>
<evidence type="ECO:0000256" key="3">
    <source>
        <dbReference type="ARBA" id="ARBA00023163"/>
    </source>
</evidence>
<comment type="caution">
    <text evidence="6">The sequence shown here is derived from an EMBL/GenBank/DDBJ whole genome shotgun (WGS) entry which is preliminary data.</text>
</comment>
<dbReference type="SMART" id="SM00895">
    <property type="entry name" value="FCD"/>
    <property type="match status" value="1"/>
</dbReference>
<evidence type="ECO:0000256" key="1">
    <source>
        <dbReference type="ARBA" id="ARBA00023015"/>
    </source>
</evidence>
<evidence type="ECO:0000256" key="2">
    <source>
        <dbReference type="ARBA" id="ARBA00023125"/>
    </source>
</evidence>
<dbReference type="Pfam" id="PF00392">
    <property type="entry name" value="GntR"/>
    <property type="match status" value="1"/>
</dbReference>
<dbReference type="InterPro" id="IPR008920">
    <property type="entry name" value="TF_FadR/GntR_C"/>
</dbReference>
<evidence type="ECO:0000313" key="6">
    <source>
        <dbReference type="EMBL" id="GER04637.1"/>
    </source>
</evidence>
<dbReference type="InterPro" id="IPR000524">
    <property type="entry name" value="Tscrpt_reg_HTH_GntR"/>
</dbReference>
<dbReference type="Gene3D" id="1.10.10.10">
    <property type="entry name" value="Winged helix-like DNA-binding domain superfamily/Winged helix DNA-binding domain"/>
    <property type="match status" value="1"/>
</dbReference>
<dbReference type="Pfam" id="PF07729">
    <property type="entry name" value="FCD"/>
    <property type="match status" value="1"/>
</dbReference>
<dbReference type="InterPro" id="IPR036388">
    <property type="entry name" value="WH-like_DNA-bd_sf"/>
</dbReference>
<dbReference type="CDD" id="cd07377">
    <property type="entry name" value="WHTH_GntR"/>
    <property type="match status" value="1"/>
</dbReference>
<dbReference type="InterPro" id="IPR036390">
    <property type="entry name" value="WH_DNA-bd_sf"/>
</dbReference>
<evidence type="ECO:0000256" key="4">
    <source>
        <dbReference type="SAM" id="MobiDB-lite"/>
    </source>
</evidence>
<dbReference type="AlphaFoldDB" id="A0A5A7N9N5"/>
<name>A0A5A7N9N5_9PROT</name>
<accession>A0A5A7N9N5</accession>
<protein>
    <submittedName>
        <fullName evidence="6">GntR family transcriptional regulator</fullName>
    </submittedName>
</protein>
<dbReference type="EMBL" id="BKCN01000012">
    <property type="protein sequence ID" value="GER04637.1"/>
    <property type="molecule type" value="Genomic_DNA"/>
</dbReference>
<keyword evidence="7" id="KW-1185">Reference proteome</keyword>
<dbReference type="Gene3D" id="1.20.120.530">
    <property type="entry name" value="GntR ligand-binding domain-like"/>
    <property type="match status" value="1"/>
</dbReference>
<dbReference type="SMART" id="SM00345">
    <property type="entry name" value="HTH_GNTR"/>
    <property type="match status" value="1"/>
</dbReference>
<dbReference type="PANTHER" id="PTHR43537:SF53">
    <property type="entry name" value="HTH-TYPE TRANSCRIPTIONAL REPRESSOR NANR"/>
    <property type="match status" value="1"/>
</dbReference>
<evidence type="ECO:0000259" key="5">
    <source>
        <dbReference type="PROSITE" id="PS50949"/>
    </source>
</evidence>
<dbReference type="SUPFAM" id="SSF46785">
    <property type="entry name" value="Winged helix' DNA-binding domain"/>
    <property type="match status" value="1"/>
</dbReference>
<feature type="region of interest" description="Disordered" evidence="4">
    <location>
        <begin position="1"/>
        <end position="39"/>
    </location>
</feature>
<dbReference type="GO" id="GO:0003700">
    <property type="term" value="F:DNA-binding transcription factor activity"/>
    <property type="evidence" value="ECO:0007669"/>
    <property type="project" value="InterPro"/>
</dbReference>
<dbReference type="GO" id="GO:0003677">
    <property type="term" value="F:DNA binding"/>
    <property type="evidence" value="ECO:0007669"/>
    <property type="project" value="UniProtKB-KW"/>
</dbReference>
<keyword evidence="3" id="KW-0804">Transcription</keyword>
<evidence type="ECO:0000313" key="7">
    <source>
        <dbReference type="Proteomes" id="UP000324996"/>
    </source>
</evidence>